<dbReference type="PANTHER" id="PTHR31596">
    <property type="entry name" value="T-CELL ACTIVATION INHIBITOR, MITOCHONDRIAL"/>
    <property type="match status" value="1"/>
</dbReference>
<dbReference type="PANTHER" id="PTHR31596:SF1">
    <property type="entry name" value="T-CELL ACTIVATION INHIBITOR, MITOCHONDRIAL"/>
    <property type="match status" value="1"/>
</dbReference>
<organism evidence="1 2">
    <name type="scientific">Sarcoptes scabiei</name>
    <name type="common">Itch mite</name>
    <name type="synonym">Acarus scabiei</name>
    <dbReference type="NCBI Taxonomy" id="52283"/>
    <lineage>
        <taxon>Eukaryota</taxon>
        <taxon>Metazoa</taxon>
        <taxon>Ecdysozoa</taxon>
        <taxon>Arthropoda</taxon>
        <taxon>Chelicerata</taxon>
        <taxon>Arachnida</taxon>
        <taxon>Acari</taxon>
        <taxon>Acariformes</taxon>
        <taxon>Sarcoptiformes</taxon>
        <taxon>Astigmata</taxon>
        <taxon>Psoroptidia</taxon>
        <taxon>Sarcoptoidea</taxon>
        <taxon>Sarcoptidae</taxon>
        <taxon>Sarcoptinae</taxon>
        <taxon>Sarcoptes</taxon>
    </lineage>
</organism>
<dbReference type="Pfam" id="PF14687">
    <property type="entry name" value="DUF4460"/>
    <property type="match status" value="1"/>
</dbReference>
<dbReference type="GO" id="GO:0005739">
    <property type="term" value="C:mitochondrion"/>
    <property type="evidence" value="ECO:0007669"/>
    <property type="project" value="TreeGrafter"/>
</dbReference>
<proteinExistence type="predicted"/>
<dbReference type="OrthoDB" id="4238at2759"/>
<dbReference type="AlphaFoldDB" id="A0A132AK15"/>
<comment type="caution">
    <text evidence="1">The sequence shown here is derived from an EMBL/GenBank/DDBJ whole genome shotgun (WGS) entry which is preliminary data.</text>
</comment>
<name>A0A132AK15_SARSC</name>
<dbReference type="InterPro" id="IPR027986">
    <property type="entry name" value="TCAIM"/>
</dbReference>
<protein>
    <submittedName>
        <fullName evidence="1">DUF4461 and DUF4460 domain containing protein</fullName>
    </submittedName>
</protein>
<dbReference type="InterPro" id="IPR027989">
    <property type="entry name" value="DUF4461"/>
</dbReference>
<sequence>MKPLMNTWLLSKKAPLNLHQNLRKNFPMKFIHSARISMTSQEIATALRPFIFTVHPDRFWNFPIEKNTNEISLKRLNEFLGERSTGKCSKIRDEIITFYIRNASSSSSSPEIDFKKVNIKLNSMENLSTTVHRILSQCSLPTEYLKSINKKPIDLDYQSNGWRNSNQKEFFYNKELFDDIESDFIQKRGEMPLSQWLKDNHQSASSKLGASVPIRNKLARLKQEITEKLQLKSLEWNCDWAVSHHPDEFRKLRSKMIVLGRHNGVGIDGQIVLNVEDVRDSWLQMIRSINRFDYYVKQLPKLEKQLSDLIGGVSIVHLENNLCDILSYYASIERFIRSIKEFESSQNSSISWPDSLSAHKLMIDFNSGSLALSSNGNFIVPATCSIDNLVKFINDNMHEADDKLNQEEFNLEHERVLKNDCMETFQFGCLDRHNNIKTEQMISFCRNILDNKDKLKDYLSNTHLHVSMYYSVMHDGQICVPFNCVV</sequence>
<dbReference type="InterPro" id="IPR028031">
    <property type="entry name" value="DUF4460"/>
</dbReference>
<evidence type="ECO:0000313" key="2">
    <source>
        <dbReference type="Proteomes" id="UP000616769"/>
    </source>
</evidence>
<reference evidence="1 2" key="1">
    <citation type="journal article" date="2015" name="Parasit. Vectors">
        <title>Draft genome of the scabies mite.</title>
        <authorList>
            <person name="Rider S.D.Jr."/>
            <person name="Morgan M.S."/>
            <person name="Arlian L.G."/>
        </authorList>
    </citation>
    <scope>NUCLEOTIDE SEQUENCE [LARGE SCALE GENOMIC DNA]</scope>
    <source>
        <strain evidence="1">Arlian Lab</strain>
    </source>
</reference>
<gene>
    <name evidence="1" type="ORF">QR98_0098810</name>
</gene>
<dbReference type="Proteomes" id="UP000616769">
    <property type="component" value="Unassembled WGS sequence"/>
</dbReference>
<accession>A0A132AK15</accession>
<dbReference type="VEuPathDB" id="VectorBase:SSCA003990"/>
<evidence type="ECO:0000313" key="1">
    <source>
        <dbReference type="EMBL" id="KPM11311.1"/>
    </source>
</evidence>
<dbReference type="Pfam" id="PF14688">
    <property type="entry name" value="DUF4461"/>
    <property type="match status" value="1"/>
</dbReference>
<dbReference type="EMBL" id="JXLN01016897">
    <property type="protein sequence ID" value="KPM11311.1"/>
    <property type="molecule type" value="Genomic_DNA"/>
</dbReference>